<reference evidence="1" key="1">
    <citation type="submission" date="2019-08" db="EMBL/GenBank/DDBJ databases">
        <authorList>
            <person name="Kucharzyk K."/>
            <person name="Murdoch R.W."/>
            <person name="Higgins S."/>
            <person name="Loffler F."/>
        </authorList>
    </citation>
    <scope>NUCLEOTIDE SEQUENCE</scope>
</reference>
<gene>
    <name evidence="1" type="ORF">SDC9_206805</name>
</gene>
<organism evidence="1">
    <name type="scientific">bioreactor metagenome</name>
    <dbReference type="NCBI Taxonomy" id="1076179"/>
    <lineage>
        <taxon>unclassified sequences</taxon>
        <taxon>metagenomes</taxon>
        <taxon>ecological metagenomes</taxon>
    </lineage>
</organism>
<evidence type="ECO:0000313" key="1">
    <source>
        <dbReference type="EMBL" id="MPN59087.1"/>
    </source>
</evidence>
<dbReference type="EMBL" id="VSSQ01132678">
    <property type="protein sequence ID" value="MPN59087.1"/>
    <property type="molecule type" value="Genomic_DNA"/>
</dbReference>
<name>A0A645J6R7_9ZZZZ</name>
<accession>A0A645J6R7</accession>
<proteinExistence type="predicted"/>
<comment type="caution">
    <text evidence="1">The sequence shown here is derived from an EMBL/GenBank/DDBJ whole genome shotgun (WGS) entry which is preliminary data.</text>
</comment>
<sequence>MGQGGKDHVDPLLDMFLIRQDHIADSGVGGVHLSDILARKADRTDFFDLGFGMSGKQTVQFGTGIAGCPNHGRFNHFHPPFQSFLSMRRSDGLSKRQRDLPPLCVH</sequence>
<dbReference type="AlphaFoldDB" id="A0A645J6R7"/>
<protein>
    <submittedName>
        <fullName evidence="1">Uncharacterized protein</fullName>
    </submittedName>
</protein>